<keyword evidence="4" id="KW-1185">Reference proteome</keyword>
<evidence type="ECO:0000313" key="3">
    <source>
        <dbReference type="EMBL" id="KAA8496663.1"/>
    </source>
</evidence>
<dbReference type="InterPro" id="IPR045052">
    <property type="entry name" value="Copine"/>
</dbReference>
<organism evidence="3 4">
    <name type="scientific">Porphyridium purpureum</name>
    <name type="common">Red alga</name>
    <name type="synonym">Porphyridium cruentum</name>
    <dbReference type="NCBI Taxonomy" id="35688"/>
    <lineage>
        <taxon>Eukaryota</taxon>
        <taxon>Rhodophyta</taxon>
        <taxon>Bangiophyceae</taxon>
        <taxon>Porphyridiales</taxon>
        <taxon>Porphyridiaceae</taxon>
        <taxon>Porphyridium</taxon>
    </lineage>
</organism>
<protein>
    <submittedName>
        <fullName evidence="3">Copine-A</fullName>
    </submittedName>
</protein>
<comment type="caution">
    <text evidence="3">The sequence shown here is derived from an EMBL/GenBank/DDBJ whole genome shotgun (WGS) entry which is preliminary data.</text>
</comment>
<evidence type="ECO:0000259" key="2">
    <source>
        <dbReference type="PROSITE" id="PS50004"/>
    </source>
</evidence>
<dbReference type="GO" id="GO:0071277">
    <property type="term" value="P:cellular response to calcium ion"/>
    <property type="evidence" value="ECO:0007669"/>
    <property type="project" value="TreeGrafter"/>
</dbReference>
<name>A0A5J4Z1B1_PORPP</name>
<evidence type="ECO:0000256" key="1">
    <source>
        <dbReference type="SAM" id="MobiDB-lite"/>
    </source>
</evidence>
<reference evidence="4" key="1">
    <citation type="journal article" date="2019" name="Nat. Commun.">
        <title>Expansion of phycobilisome linker gene families in mesophilic red algae.</title>
        <authorList>
            <person name="Lee J."/>
            <person name="Kim D."/>
            <person name="Bhattacharya D."/>
            <person name="Yoon H.S."/>
        </authorList>
    </citation>
    <scope>NUCLEOTIDE SEQUENCE [LARGE SCALE GENOMIC DNA]</scope>
    <source>
        <strain evidence="4">CCMP 1328</strain>
    </source>
</reference>
<proteinExistence type="predicted"/>
<evidence type="ECO:0000313" key="4">
    <source>
        <dbReference type="Proteomes" id="UP000324585"/>
    </source>
</evidence>
<dbReference type="Pfam" id="PF00168">
    <property type="entry name" value="C2"/>
    <property type="match status" value="2"/>
</dbReference>
<dbReference type="SUPFAM" id="SSF49562">
    <property type="entry name" value="C2 domain (Calcium/lipid-binding domain, CaLB)"/>
    <property type="match status" value="1"/>
</dbReference>
<feature type="region of interest" description="Disordered" evidence="1">
    <location>
        <begin position="1"/>
        <end position="41"/>
    </location>
</feature>
<accession>A0A5J4Z1B1</accession>
<dbReference type="PANTHER" id="PTHR10857:SF106">
    <property type="entry name" value="C2 DOMAIN-CONTAINING PROTEIN"/>
    <property type="match status" value="1"/>
</dbReference>
<dbReference type="GO" id="GO:0005886">
    <property type="term" value="C:plasma membrane"/>
    <property type="evidence" value="ECO:0007669"/>
    <property type="project" value="TreeGrafter"/>
</dbReference>
<dbReference type="InterPro" id="IPR035892">
    <property type="entry name" value="C2_domain_sf"/>
</dbReference>
<sequence>MDETDDLKKKLPDAEPSVGAAGSKAPPRGTHSKDVSSGAEKLQKAEKKFMKTWQSWVVEKKITDVPLELNLEGNDLANAGLFKKKAPFAVVYLKGVKPEDQWEKFGDTEAPQNILNPKFVASFRMGCDTQEDRQQSLRIEFYNRAHKDKNDLGKQDFIGSATCKLEDILSAPGQVLSMELKHPTKTAFRGTCTLFIDTLLIRDPPFEITLKIRSSGPSTDKKKCYYVISRGLRKANWTPVYQSETYKGSGAPVFEPITLTQERLTAGADDRAFRIEIFSKSMMGKHESVGHFAAKYETLKGMNPGAKIPFNSTRDGHIANGVKLMESEITGSGAVFAFEVTE</sequence>
<dbReference type="OMA" id="AFRIEIF"/>
<dbReference type="Gene3D" id="2.60.40.150">
    <property type="entry name" value="C2 domain"/>
    <property type="match status" value="1"/>
</dbReference>
<dbReference type="Proteomes" id="UP000324585">
    <property type="component" value="Unassembled WGS sequence"/>
</dbReference>
<dbReference type="AlphaFoldDB" id="A0A5J4Z1B1"/>
<feature type="compositionally biased region" description="Basic and acidic residues" evidence="1">
    <location>
        <begin position="1"/>
        <end position="13"/>
    </location>
</feature>
<dbReference type="PROSITE" id="PS50004">
    <property type="entry name" value="C2"/>
    <property type="match status" value="1"/>
</dbReference>
<dbReference type="GO" id="GO:0005544">
    <property type="term" value="F:calcium-dependent phospholipid binding"/>
    <property type="evidence" value="ECO:0007669"/>
    <property type="project" value="InterPro"/>
</dbReference>
<dbReference type="PANTHER" id="PTHR10857">
    <property type="entry name" value="COPINE"/>
    <property type="match status" value="1"/>
</dbReference>
<feature type="domain" description="C2" evidence="2">
    <location>
        <begin position="44"/>
        <end position="178"/>
    </location>
</feature>
<dbReference type="InterPro" id="IPR000008">
    <property type="entry name" value="C2_dom"/>
</dbReference>
<gene>
    <name evidence="3" type="ORF">FVE85_0392</name>
</gene>
<dbReference type="EMBL" id="VRMN01000002">
    <property type="protein sequence ID" value="KAA8496663.1"/>
    <property type="molecule type" value="Genomic_DNA"/>
</dbReference>